<dbReference type="Proteomes" id="UP000078287">
    <property type="component" value="Unassembled WGS sequence"/>
</dbReference>
<keyword evidence="2" id="KW-0238">DNA-binding</keyword>
<feature type="domain" description="Cyclic nucleotide-binding" evidence="4">
    <location>
        <begin position="14"/>
        <end position="134"/>
    </location>
</feature>
<dbReference type="InterPro" id="IPR000595">
    <property type="entry name" value="cNMP-bd_dom"/>
</dbReference>
<evidence type="ECO:0000259" key="4">
    <source>
        <dbReference type="PROSITE" id="PS50042"/>
    </source>
</evidence>
<accession>A0A178MGM7</accession>
<feature type="domain" description="HTH crp-type" evidence="5">
    <location>
        <begin position="148"/>
        <end position="216"/>
    </location>
</feature>
<dbReference type="InterPro" id="IPR036388">
    <property type="entry name" value="WH-like_DNA-bd_sf"/>
</dbReference>
<dbReference type="GO" id="GO:0003677">
    <property type="term" value="F:DNA binding"/>
    <property type="evidence" value="ECO:0007669"/>
    <property type="project" value="UniProtKB-KW"/>
</dbReference>
<dbReference type="PROSITE" id="PS51063">
    <property type="entry name" value="HTH_CRP_2"/>
    <property type="match status" value="1"/>
</dbReference>
<dbReference type="PROSITE" id="PS50042">
    <property type="entry name" value="CNMP_BINDING_3"/>
    <property type="match status" value="1"/>
</dbReference>
<dbReference type="STRING" id="1707952.A6A03_00475"/>
<dbReference type="EMBL" id="LWQS01000038">
    <property type="protein sequence ID" value="OAN47255.1"/>
    <property type="molecule type" value="Genomic_DNA"/>
</dbReference>
<reference evidence="6 7" key="1">
    <citation type="submission" date="2016-04" db="EMBL/GenBank/DDBJ databases">
        <title>Chloroflexus islandicus sp. nov., a thermophilic filamentous anoxygenic phototrophic bacterium from geyser Strokkur (Iceland).</title>
        <authorList>
            <person name="Gaisin V.A."/>
            <person name="Kalashnikov A.M."/>
            <person name="Sukhacheva M.V."/>
            <person name="Grouzdev D.S."/>
            <person name="Ivanov T.M."/>
            <person name="Kuznetsov B."/>
            <person name="Gorlenko V.M."/>
        </authorList>
    </citation>
    <scope>NUCLEOTIDE SEQUENCE [LARGE SCALE GENOMIC DNA]</scope>
    <source>
        <strain evidence="7">isl-2</strain>
    </source>
</reference>
<evidence type="ECO:0000313" key="7">
    <source>
        <dbReference type="Proteomes" id="UP000078287"/>
    </source>
</evidence>
<dbReference type="Gene3D" id="1.10.10.10">
    <property type="entry name" value="Winged helix-like DNA-binding domain superfamily/Winged helix DNA-binding domain"/>
    <property type="match status" value="1"/>
</dbReference>
<dbReference type="RefSeq" id="WP_066784159.1">
    <property type="nucleotide sequence ID" value="NZ_LWQS01000038.1"/>
</dbReference>
<dbReference type="GO" id="GO:0003700">
    <property type="term" value="F:DNA-binding transcription factor activity"/>
    <property type="evidence" value="ECO:0007669"/>
    <property type="project" value="TreeGrafter"/>
</dbReference>
<evidence type="ECO:0000256" key="2">
    <source>
        <dbReference type="ARBA" id="ARBA00023125"/>
    </source>
</evidence>
<dbReference type="GO" id="GO:0005829">
    <property type="term" value="C:cytosol"/>
    <property type="evidence" value="ECO:0007669"/>
    <property type="project" value="TreeGrafter"/>
</dbReference>
<gene>
    <name evidence="6" type="ORF">A6A03_00475</name>
</gene>
<dbReference type="InterPro" id="IPR018490">
    <property type="entry name" value="cNMP-bd_dom_sf"/>
</dbReference>
<dbReference type="InterPro" id="IPR050397">
    <property type="entry name" value="Env_Response_Regulators"/>
</dbReference>
<keyword evidence="3" id="KW-0804">Transcription</keyword>
<dbReference type="PANTHER" id="PTHR24567:SF74">
    <property type="entry name" value="HTH-TYPE TRANSCRIPTIONAL REGULATOR ARCR"/>
    <property type="match status" value="1"/>
</dbReference>
<dbReference type="InterPro" id="IPR014710">
    <property type="entry name" value="RmlC-like_jellyroll"/>
</dbReference>
<dbReference type="SMART" id="SM00419">
    <property type="entry name" value="HTH_CRP"/>
    <property type="match status" value="1"/>
</dbReference>
<dbReference type="Gene3D" id="2.60.120.10">
    <property type="entry name" value="Jelly Rolls"/>
    <property type="match status" value="1"/>
</dbReference>
<dbReference type="AlphaFoldDB" id="A0A178MGM7"/>
<protein>
    <submittedName>
        <fullName evidence="6">Crp/Fnr family transcriptional regulator</fullName>
    </submittedName>
</protein>
<keyword evidence="7" id="KW-1185">Reference proteome</keyword>
<dbReference type="OrthoDB" id="152439at2"/>
<dbReference type="PANTHER" id="PTHR24567">
    <property type="entry name" value="CRP FAMILY TRANSCRIPTIONAL REGULATORY PROTEIN"/>
    <property type="match status" value="1"/>
</dbReference>
<dbReference type="InterPro" id="IPR012318">
    <property type="entry name" value="HTH_CRP"/>
</dbReference>
<organism evidence="6 7">
    <name type="scientific">Chloroflexus islandicus</name>
    <dbReference type="NCBI Taxonomy" id="1707952"/>
    <lineage>
        <taxon>Bacteria</taxon>
        <taxon>Bacillati</taxon>
        <taxon>Chloroflexota</taxon>
        <taxon>Chloroflexia</taxon>
        <taxon>Chloroflexales</taxon>
        <taxon>Chloroflexineae</taxon>
        <taxon>Chloroflexaceae</taxon>
        <taxon>Chloroflexus</taxon>
    </lineage>
</organism>
<sequence>MSNERIAQLRRVSFCTHLPDHAVQALAMIAQPRSYPAGAVIVLAGEPPQAMYTIVAGRVKLTRIAPNGREQIVNVMGAGQHCNAVPIFDEGACPVNVEAITDVDLLVLPIDQMRRLVAEHPPLALALLREFAGRLRHMVNLIDNIALHSVQGRLAQLLLNRATASEQGVLMAPLTQAEMAAMIGTVREMVSRTLHQFEGQGLIRIERGAIAICDREGLAACAEA</sequence>
<dbReference type="SUPFAM" id="SSF46785">
    <property type="entry name" value="Winged helix' DNA-binding domain"/>
    <property type="match status" value="1"/>
</dbReference>
<name>A0A178MGM7_9CHLR</name>
<comment type="caution">
    <text evidence="6">The sequence shown here is derived from an EMBL/GenBank/DDBJ whole genome shotgun (WGS) entry which is preliminary data.</text>
</comment>
<evidence type="ECO:0000259" key="5">
    <source>
        <dbReference type="PROSITE" id="PS51063"/>
    </source>
</evidence>
<keyword evidence="1" id="KW-0805">Transcription regulation</keyword>
<dbReference type="SMART" id="SM00100">
    <property type="entry name" value="cNMP"/>
    <property type="match status" value="1"/>
</dbReference>
<dbReference type="CDD" id="cd00038">
    <property type="entry name" value="CAP_ED"/>
    <property type="match status" value="1"/>
</dbReference>
<evidence type="ECO:0000256" key="1">
    <source>
        <dbReference type="ARBA" id="ARBA00023015"/>
    </source>
</evidence>
<dbReference type="InterPro" id="IPR036390">
    <property type="entry name" value="WH_DNA-bd_sf"/>
</dbReference>
<evidence type="ECO:0000256" key="3">
    <source>
        <dbReference type="ARBA" id="ARBA00023163"/>
    </source>
</evidence>
<proteinExistence type="predicted"/>
<dbReference type="SUPFAM" id="SSF51206">
    <property type="entry name" value="cAMP-binding domain-like"/>
    <property type="match status" value="1"/>
</dbReference>
<dbReference type="Pfam" id="PF00027">
    <property type="entry name" value="cNMP_binding"/>
    <property type="match status" value="1"/>
</dbReference>
<dbReference type="Pfam" id="PF13545">
    <property type="entry name" value="HTH_Crp_2"/>
    <property type="match status" value="1"/>
</dbReference>
<evidence type="ECO:0000313" key="6">
    <source>
        <dbReference type="EMBL" id="OAN47255.1"/>
    </source>
</evidence>